<evidence type="ECO:0000256" key="1">
    <source>
        <dbReference type="ARBA" id="ARBA00022723"/>
    </source>
</evidence>
<dbReference type="InterPro" id="IPR013083">
    <property type="entry name" value="Znf_RING/FYVE/PHD"/>
</dbReference>
<feature type="region of interest" description="Disordered" evidence="4">
    <location>
        <begin position="1"/>
        <end position="35"/>
    </location>
</feature>
<feature type="transmembrane region" description="Helical" evidence="5">
    <location>
        <begin position="380"/>
        <end position="401"/>
    </location>
</feature>
<feature type="transmembrane region" description="Helical" evidence="5">
    <location>
        <begin position="437"/>
        <end position="455"/>
    </location>
</feature>
<evidence type="ECO:0000256" key="4">
    <source>
        <dbReference type="SAM" id="MobiDB-lite"/>
    </source>
</evidence>
<evidence type="ECO:0000256" key="5">
    <source>
        <dbReference type="SAM" id="Phobius"/>
    </source>
</evidence>
<dbReference type="AlphaFoldDB" id="A0A371G7J7"/>
<dbReference type="Proteomes" id="UP000257109">
    <property type="component" value="Unassembled WGS sequence"/>
</dbReference>
<feature type="domain" description="RING-CH-type" evidence="6">
    <location>
        <begin position="254"/>
        <end position="316"/>
    </location>
</feature>
<keyword evidence="5" id="KW-0472">Membrane</keyword>
<keyword evidence="5" id="KW-0812">Transmembrane</keyword>
<feature type="transmembrane region" description="Helical" evidence="5">
    <location>
        <begin position="461"/>
        <end position="485"/>
    </location>
</feature>
<comment type="caution">
    <text evidence="7">The sequence shown here is derived from an EMBL/GenBank/DDBJ whole genome shotgun (WGS) entry which is preliminary data.</text>
</comment>
<name>A0A371G7J7_MUCPR</name>
<dbReference type="InterPro" id="IPR011016">
    <property type="entry name" value="Znf_RING-CH"/>
</dbReference>
<feature type="transmembrane region" description="Helical" evidence="5">
    <location>
        <begin position="407"/>
        <end position="425"/>
    </location>
</feature>
<feature type="compositionally biased region" description="Basic and acidic residues" evidence="4">
    <location>
        <begin position="1"/>
        <end position="11"/>
    </location>
</feature>
<dbReference type="EMBL" id="QJKJ01006503">
    <property type="protein sequence ID" value="RDX86514.1"/>
    <property type="molecule type" value="Genomic_DNA"/>
</dbReference>
<organism evidence="7 8">
    <name type="scientific">Mucuna pruriens</name>
    <name type="common">Velvet bean</name>
    <name type="synonym">Dolichos pruriens</name>
    <dbReference type="NCBI Taxonomy" id="157652"/>
    <lineage>
        <taxon>Eukaryota</taxon>
        <taxon>Viridiplantae</taxon>
        <taxon>Streptophyta</taxon>
        <taxon>Embryophyta</taxon>
        <taxon>Tracheophyta</taxon>
        <taxon>Spermatophyta</taxon>
        <taxon>Magnoliopsida</taxon>
        <taxon>eudicotyledons</taxon>
        <taxon>Gunneridae</taxon>
        <taxon>Pentapetalae</taxon>
        <taxon>rosids</taxon>
        <taxon>fabids</taxon>
        <taxon>Fabales</taxon>
        <taxon>Fabaceae</taxon>
        <taxon>Papilionoideae</taxon>
        <taxon>50 kb inversion clade</taxon>
        <taxon>NPAAA clade</taxon>
        <taxon>indigoferoid/millettioid clade</taxon>
        <taxon>Phaseoleae</taxon>
        <taxon>Mucuna</taxon>
    </lineage>
</organism>
<feature type="non-terminal residue" evidence="7">
    <location>
        <position position="1"/>
    </location>
</feature>
<dbReference type="CDD" id="cd16495">
    <property type="entry name" value="RING_CH-C4HC3_MARCH"/>
    <property type="match status" value="1"/>
</dbReference>
<evidence type="ECO:0000256" key="2">
    <source>
        <dbReference type="ARBA" id="ARBA00022771"/>
    </source>
</evidence>
<dbReference type="SMART" id="SM00744">
    <property type="entry name" value="RINGv"/>
    <property type="match status" value="1"/>
</dbReference>
<accession>A0A371G7J7</accession>
<dbReference type="Pfam" id="PF12906">
    <property type="entry name" value="RINGv"/>
    <property type="match status" value="1"/>
</dbReference>
<keyword evidence="5" id="KW-1133">Transmembrane helix</keyword>
<proteinExistence type="predicted"/>
<keyword evidence="2" id="KW-0863">Zinc-finger</keyword>
<reference evidence="7" key="1">
    <citation type="submission" date="2018-05" db="EMBL/GenBank/DDBJ databases">
        <title>Draft genome of Mucuna pruriens seed.</title>
        <authorList>
            <person name="Nnadi N.E."/>
            <person name="Vos R."/>
            <person name="Hasami M.H."/>
            <person name="Devisetty U.K."/>
            <person name="Aguiy J.C."/>
        </authorList>
    </citation>
    <scope>NUCLEOTIDE SEQUENCE [LARGE SCALE GENOMIC DNA]</scope>
    <source>
        <strain evidence="7">JCA_2017</strain>
    </source>
</reference>
<evidence type="ECO:0000256" key="3">
    <source>
        <dbReference type="ARBA" id="ARBA00022833"/>
    </source>
</evidence>
<dbReference type="Gene3D" id="3.30.40.10">
    <property type="entry name" value="Zinc/RING finger domain, C3HC4 (zinc finger)"/>
    <property type="match status" value="1"/>
</dbReference>
<keyword evidence="1" id="KW-0479">Metal-binding</keyword>
<dbReference type="OrthoDB" id="435038at2759"/>
<dbReference type="SUPFAM" id="SSF57850">
    <property type="entry name" value="RING/U-box"/>
    <property type="match status" value="1"/>
</dbReference>
<protein>
    <recommendedName>
        <fullName evidence="6">RING-CH-type domain-containing protein</fullName>
    </recommendedName>
</protein>
<keyword evidence="8" id="KW-1185">Reference proteome</keyword>
<keyword evidence="3" id="KW-0862">Zinc</keyword>
<gene>
    <name evidence="7" type="ORF">CR513_32145</name>
</gene>
<sequence>MSAEEKHDPPSRKPTLSLPLHKVDDPMSVTDETSHVNHWKRESLVHLEIPSRTSEVSSQDFVAIRMPLTPSPTPSHKKVNFLVTSRSVDAPRPSASRGKSSMRSILPKLGFRNRASLDVEKPVTAPPEGSFSGHQDKSSISRSVSLTKIFTTKIKRTSSLPVEEIARANTESALDASPCRREIQGMIARSRSVPVNNKEKGIRKLDSVFRIIPSTPRVNEVNETTKDTEQMLPNLHALTNLKAFVGSENGDGEDIGEEEAVCRICLVDLCEGGETLKMECSCKGELALAHQECAVKWFSIKGNKTCDVCKEEVRNLPVTLLRIRSVQTQNTGARSEQGDEYRHNHTKSTCILLVSFLYYKLLLHRTLVNLSAEFDRVWQELPVLVIVSMLAYFCFLEQLLVGKMGTKAIFVSLPFACALGLLSSITSSTMVNSRFIWIYASAQFILVVIFAHIFYPLVGKHAVLSILLATFAGFGVVMSGSSIILESSRWRRRWQALSEQQRASSAMTLSNQS</sequence>
<feature type="region of interest" description="Disordered" evidence="4">
    <location>
        <begin position="117"/>
        <end position="138"/>
    </location>
</feature>
<evidence type="ECO:0000313" key="7">
    <source>
        <dbReference type="EMBL" id="RDX86514.1"/>
    </source>
</evidence>
<evidence type="ECO:0000259" key="6">
    <source>
        <dbReference type="PROSITE" id="PS51292"/>
    </source>
</evidence>
<dbReference type="PROSITE" id="PS51292">
    <property type="entry name" value="ZF_RING_CH"/>
    <property type="match status" value="1"/>
</dbReference>
<dbReference type="PANTHER" id="PTHR46158:SF1">
    <property type="entry name" value="RING_U-BOX SUPERFAMILY PROTEIN"/>
    <property type="match status" value="1"/>
</dbReference>
<evidence type="ECO:0000313" key="8">
    <source>
        <dbReference type="Proteomes" id="UP000257109"/>
    </source>
</evidence>
<dbReference type="GO" id="GO:0008270">
    <property type="term" value="F:zinc ion binding"/>
    <property type="evidence" value="ECO:0007669"/>
    <property type="project" value="UniProtKB-KW"/>
</dbReference>
<dbReference type="PANTHER" id="PTHR46158">
    <property type="entry name" value="OS02G0165000 PROTEIN"/>
    <property type="match status" value="1"/>
</dbReference>